<dbReference type="GO" id="GO:0005930">
    <property type="term" value="C:axoneme"/>
    <property type="evidence" value="ECO:0007669"/>
    <property type="project" value="TreeGrafter"/>
</dbReference>
<protein>
    <recommendedName>
        <fullName evidence="1">Bardet-Biedl syndrome 1 protein GAE domain-containing protein</fullName>
    </recommendedName>
</protein>
<dbReference type="GO" id="GO:0034464">
    <property type="term" value="C:BBSome"/>
    <property type="evidence" value="ECO:0007669"/>
    <property type="project" value="InterPro"/>
</dbReference>
<dbReference type="GO" id="GO:0005113">
    <property type="term" value="F:patched binding"/>
    <property type="evidence" value="ECO:0007669"/>
    <property type="project" value="TreeGrafter"/>
</dbReference>
<proteinExistence type="predicted"/>
<accession>A0A3P7ISC0</accession>
<evidence type="ECO:0000313" key="3">
    <source>
        <dbReference type="Proteomes" id="UP000270094"/>
    </source>
</evidence>
<dbReference type="GO" id="GO:0005813">
    <property type="term" value="C:centrosome"/>
    <property type="evidence" value="ECO:0007669"/>
    <property type="project" value="TreeGrafter"/>
</dbReference>
<dbReference type="Proteomes" id="UP000270094">
    <property type="component" value="Unassembled WGS sequence"/>
</dbReference>
<sequence>FYSFAGKCLNTVSTGEPIKGLEPFHYAPKQFEGVLVLLENQIRLYTHLNLLDIVKVERSLSWIKFGQFGREEGALILGTRDGGLLVKLFRRKASLDDRIDISAPPKAYNIKLNIPKKSKIFIDQTVRERENVNQINQTYQRDLFLIKYHTTKAFAAMASTSAASISTDPKHAVDIAVTVNGFGPKFRLTVKLSCAMYVIFIYNCFLTEQCYLRKVPLYNLWLSMIFSPKVYRFAETLIPVSILMPGHFYTFSTLVECIEPEKVLELRSCKGN</sequence>
<dbReference type="Pfam" id="PF23304">
    <property type="entry name" value="GAE_BBS1"/>
    <property type="match status" value="1"/>
</dbReference>
<dbReference type="GO" id="GO:1905515">
    <property type="term" value="P:non-motile cilium assembly"/>
    <property type="evidence" value="ECO:0007669"/>
    <property type="project" value="InterPro"/>
</dbReference>
<evidence type="ECO:0000313" key="2">
    <source>
        <dbReference type="EMBL" id="VDM68404.1"/>
    </source>
</evidence>
<dbReference type="PANTHER" id="PTHR20870:SF0">
    <property type="entry name" value="BARDET-BIEDL SYNDROME 1 PROTEIN"/>
    <property type="match status" value="1"/>
</dbReference>
<dbReference type="InterPro" id="IPR056419">
    <property type="entry name" value="GAE_BBS1"/>
</dbReference>
<keyword evidence="3" id="KW-1185">Reference proteome</keyword>
<dbReference type="AlphaFoldDB" id="A0A3P7ISC0"/>
<reference evidence="2 3" key="1">
    <citation type="submission" date="2018-11" db="EMBL/GenBank/DDBJ databases">
        <authorList>
            <consortium name="Pathogen Informatics"/>
        </authorList>
    </citation>
    <scope>NUCLEOTIDE SEQUENCE [LARGE SCALE GENOMIC DNA]</scope>
</reference>
<feature type="non-terminal residue" evidence="2">
    <location>
        <position position="1"/>
    </location>
</feature>
<feature type="domain" description="Bardet-Biedl syndrome 1 protein GAE" evidence="1">
    <location>
        <begin position="175"/>
        <end position="262"/>
    </location>
</feature>
<dbReference type="EMBL" id="UYYB01008689">
    <property type="protein sequence ID" value="VDM68404.1"/>
    <property type="molecule type" value="Genomic_DNA"/>
</dbReference>
<dbReference type="GO" id="GO:0005119">
    <property type="term" value="F:smoothened binding"/>
    <property type="evidence" value="ECO:0007669"/>
    <property type="project" value="TreeGrafter"/>
</dbReference>
<dbReference type="PANTHER" id="PTHR20870">
    <property type="entry name" value="BARDET-BIEDL SYNDROME 1 PROTEIN"/>
    <property type="match status" value="1"/>
</dbReference>
<gene>
    <name evidence="2" type="ORF">SVUK_LOCUS3402</name>
</gene>
<organism evidence="2 3">
    <name type="scientific">Strongylus vulgaris</name>
    <name type="common">Blood worm</name>
    <dbReference type="NCBI Taxonomy" id="40348"/>
    <lineage>
        <taxon>Eukaryota</taxon>
        <taxon>Metazoa</taxon>
        <taxon>Ecdysozoa</taxon>
        <taxon>Nematoda</taxon>
        <taxon>Chromadorea</taxon>
        <taxon>Rhabditida</taxon>
        <taxon>Rhabditina</taxon>
        <taxon>Rhabditomorpha</taxon>
        <taxon>Strongyloidea</taxon>
        <taxon>Strongylidae</taxon>
        <taxon>Strongylus</taxon>
    </lineage>
</organism>
<dbReference type="InterPro" id="IPR028784">
    <property type="entry name" value="BBS1"/>
</dbReference>
<name>A0A3P7ISC0_STRVU</name>
<dbReference type="OrthoDB" id="10259809at2759"/>
<evidence type="ECO:0000259" key="1">
    <source>
        <dbReference type="Pfam" id="PF23304"/>
    </source>
</evidence>
<dbReference type="GO" id="GO:0061512">
    <property type="term" value="P:protein localization to cilium"/>
    <property type="evidence" value="ECO:0007669"/>
    <property type="project" value="TreeGrafter"/>
</dbReference>